<evidence type="ECO:0000313" key="6">
    <source>
        <dbReference type="Proteomes" id="UP001153620"/>
    </source>
</evidence>
<dbReference type="EMBL" id="OU895878">
    <property type="protein sequence ID" value="CAG9804119.1"/>
    <property type="molecule type" value="Genomic_DNA"/>
</dbReference>
<evidence type="ECO:0000256" key="3">
    <source>
        <dbReference type="SAM" id="Phobius"/>
    </source>
</evidence>
<dbReference type="InterPro" id="IPR001611">
    <property type="entry name" value="Leu-rich_rpt"/>
</dbReference>
<keyword evidence="3" id="KW-0472">Membrane</keyword>
<proteinExistence type="predicted"/>
<dbReference type="SMART" id="SM00369">
    <property type="entry name" value="LRR_TYP"/>
    <property type="match status" value="6"/>
</dbReference>
<evidence type="ECO:0000256" key="4">
    <source>
        <dbReference type="SAM" id="SignalP"/>
    </source>
</evidence>
<dbReference type="OrthoDB" id="7789470at2759"/>
<feature type="signal peptide" evidence="4">
    <location>
        <begin position="1"/>
        <end position="24"/>
    </location>
</feature>
<keyword evidence="3" id="KW-1133">Transmembrane helix</keyword>
<organism evidence="5 6">
    <name type="scientific">Chironomus riparius</name>
    <dbReference type="NCBI Taxonomy" id="315576"/>
    <lineage>
        <taxon>Eukaryota</taxon>
        <taxon>Metazoa</taxon>
        <taxon>Ecdysozoa</taxon>
        <taxon>Arthropoda</taxon>
        <taxon>Hexapoda</taxon>
        <taxon>Insecta</taxon>
        <taxon>Pterygota</taxon>
        <taxon>Neoptera</taxon>
        <taxon>Endopterygota</taxon>
        <taxon>Diptera</taxon>
        <taxon>Nematocera</taxon>
        <taxon>Chironomoidea</taxon>
        <taxon>Chironomidae</taxon>
        <taxon>Chironominae</taxon>
        <taxon>Chironomus</taxon>
    </lineage>
</organism>
<keyword evidence="1" id="KW-0433">Leucine-rich repeat</keyword>
<accession>A0A9N9RV65</accession>
<dbReference type="SMART" id="SM00365">
    <property type="entry name" value="LRR_SD22"/>
    <property type="match status" value="5"/>
</dbReference>
<keyword evidence="6" id="KW-1185">Reference proteome</keyword>
<dbReference type="InterPro" id="IPR050333">
    <property type="entry name" value="SLRP"/>
</dbReference>
<evidence type="ECO:0000256" key="2">
    <source>
        <dbReference type="ARBA" id="ARBA00022737"/>
    </source>
</evidence>
<evidence type="ECO:0000256" key="1">
    <source>
        <dbReference type="ARBA" id="ARBA00022614"/>
    </source>
</evidence>
<dbReference type="SUPFAM" id="SSF52058">
    <property type="entry name" value="L domain-like"/>
    <property type="match status" value="1"/>
</dbReference>
<dbReference type="Gene3D" id="3.80.10.10">
    <property type="entry name" value="Ribonuclease Inhibitor"/>
    <property type="match status" value="2"/>
</dbReference>
<dbReference type="Pfam" id="PF13516">
    <property type="entry name" value="LRR_6"/>
    <property type="match status" value="1"/>
</dbReference>
<dbReference type="Proteomes" id="UP001153620">
    <property type="component" value="Chromosome 2"/>
</dbReference>
<dbReference type="Pfam" id="PF13855">
    <property type="entry name" value="LRR_8"/>
    <property type="match status" value="1"/>
</dbReference>
<feature type="chain" id="PRO_5040167152" evidence="4">
    <location>
        <begin position="25"/>
        <end position="447"/>
    </location>
</feature>
<feature type="transmembrane region" description="Helical" evidence="3">
    <location>
        <begin position="404"/>
        <end position="427"/>
    </location>
</feature>
<reference evidence="5" key="1">
    <citation type="submission" date="2022-01" db="EMBL/GenBank/DDBJ databases">
        <authorList>
            <person name="King R."/>
        </authorList>
    </citation>
    <scope>NUCLEOTIDE SEQUENCE</scope>
</reference>
<dbReference type="PANTHER" id="PTHR45712">
    <property type="entry name" value="AGAP008170-PA"/>
    <property type="match status" value="1"/>
</dbReference>
<dbReference type="InterPro" id="IPR003591">
    <property type="entry name" value="Leu-rich_rpt_typical-subtyp"/>
</dbReference>
<dbReference type="PANTHER" id="PTHR45712:SF22">
    <property type="entry name" value="INSULIN-LIKE GROWTH FACTOR-BINDING PROTEIN COMPLEX ACID LABILE SUBUNIT"/>
    <property type="match status" value="1"/>
</dbReference>
<name>A0A9N9RV65_9DIPT</name>
<keyword evidence="2" id="KW-0677">Repeat</keyword>
<keyword evidence="3" id="KW-0812">Transmembrane</keyword>
<gene>
    <name evidence="5" type="ORF">CHIRRI_LOCUS7012</name>
</gene>
<sequence>MRSFYVNFVLLSIFFISVCVIVDCSTCKQKNHQNNANDVNRTKSFKNLSGNPLEEAVIDEIAQQSKINFRIDLRHLGISSITKNMLKNISSIQSIDFQSNEITEIENGSFTMNGKLDKIDLMENHLTKITKHIFSGNFHELQEINLSFNAISAIESGSFDRLVNLVSIDISSNCITHLHSDLFKKCSDLRQVFLSSNRIIKIGSHLFNIKTELNILDLSFNNLEMIPKFKIKSIKHLDMSHNNITELDLNHESSHERKKLANVEELSVAYNAITKCVKISEMRNDIVRLDLSHNQINDMNDFPILLNMEVLQLSHNNLSSLSVYKFRERFPSLKALNISENKIDCEEYHVLHNSYSRLAISVDTHFAYQCINISGSINNEMEVMNTLQSNSHEILRQLKLNRTFLIVLTSIFAVLIIIPITFLLYYYRRYDTVKYMKGENLIEQIEL</sequence>
<reference evidence="5" key="2">
    <citation type="submission" date="2022-10" db="EMBL/GenBank/DDBJ databases">
        <authorList>
            <consortium name="ENA_rothamsted_submissions"/>
            <consortium name="culmorum"/>
            <person name="King R."/>
        </authorList>
    </citation>
    <scope>NUCLEOTIDE SEQUENCE</scope>
</reference>
<dbReference type="AlphaFoldDB" id="A0A9N9RV65"/>
<dbReference type="InterPro" id="IPR032675">
    <property type="entry name" value="LRR_dom_sf"/>
</dbReference>
<protein>
    <submittedName>
        <fullName evidence="5">Uncharacterized protein</fullName>
    </submittedName>
</protein>
<keyword evidence="4" id="KW-0732">Signal</keyword>
<evidence type="ECO:0000313" key="5">
    <source>
        <dbReference type="EMBL" id="CAG9804119.1"/>
    </source>
</evidence>